<dbReference type="PANTHER" id="PTHR15228:SF18">
    <property type="entry name" value="RHO GTPASE-ACTIVATING PROTEIN 45"/>
    <property type="match status" value="1"/>
</dbReference>
<evidence type="ECO:0000313" key="4">
    <source>
        <dbReference type="EMBL" id="MEQ2205899.1"/>
    </source>
</evidence>
<dbReference type="SUPFAM" id="SSF48350">
    <property type="entry name" value="GTPase activation domain, GAP"/>
    <property type="match status" value="1"/>
</dbReference>
<evidence type="ECO:0000256" key="2">
    <source>
        <dbReference type="SAM" id="MobiDB-lite"/>
    </source>
</evidence>
<dbReference type="SMART" id="SM00324">
    <property type="entry name" value="RhoGAP"/>
    <property type="match status" value="1"/>
</dbReference>
<dbReference type="Proteomes" id="UP001434883">
    <property type="component" value="Unassembled WGS sequence"/>
</dbReference>
<dbReference type="EMBL" id="JAHRIN010042377">
    <property type="protein sequence ID" value="MEQ2205899.1"/>
    <property type="molecule type" value="Genomic_DNA"/>
</dbReference>
<sequence length="428" mass="47813">MDPDVVVSTRPFRNIGLSKAAQTHKLRKLRTPAKINHFPVPSQCFLSCHKRCLETLTIQCGHKKLQGRLQLFGRDFTQVASCASDGIPFIITKCISEIERRALKMKGIYRVNGVKTRVEKLCQAFENGKELVELSQCSPHDISNVLKLYLRQLPEPIMPFRLYNTLMGLAKESLQSEGEEAELSGTNPAVVRGPELVDLGSDSDPEILVLVDSLKELVKELPKPNFATLRYIVRHLRRKVLQMTRWEALETEKRMGVKTIRTSPTQTSRRRAVIFVFNSHPGSSLGSLGSSEQLPDSDSEQDESSHRSSRLMKQESEVSMEDDQLSYRDSLDLSSHSATHTDLEQEAQQDQDNPEVGEPPSLPDSTPPDEDAAAEQEVTTSLAELNVNQSNNNQPGSRIASLSGVQLACLCGKNLPLTRSRDREPEFV</sequence>
<organism evidence="4 5">
    <name type="scientific">Xenoophorus captivus</name>
    <dbReference type="NCBI Taxonomy" id="1517983"/>
    <lineage>
        <taxon>Eukaryota</taxon>
        <taxon>Metazoa</taxon>
        <taxon>Chordata</taxon>
        <taxon>Craniata</taxon>
        <taxon>Vertebrata</taxon>
        <taxon>Euteleostomi</taxon>
        <taxon>Actinopterygii</taxon>
        <taxon>Neopterygii</taxon>
        <taxon>Teleostei</taxon>
        <taxon>Neoteleostei</taxon>
        <taxon>Acanthomorphata</taxon>
        <taxon>Ovalentaria</taxon>
        <taxon>Atherinomorphae</taxon>
        <taxon>Cyprinodontiformes</taxon>
        <taxon>Goodeidae</taxon>
        <taxon>Xenoophorus</taxon>
    </lineage>
</organism>
<evidence type="ECO:0000313" key="5">
    <source>
        <dbReference type="Proteomes" id="UP001434883"/>
    </source>
</evidence>
<gene>
    <name evidence="4" type="ORF">XENOCAPTIV_017635</name>
</gene>
<dbReference type="Pfam" id="PF00620">
    <property type="entry name" value="RhoGAP"/>
    <property type="match status" value="1"/>
</dbReference>
<evidence type="ECO:0000256" key="1">
    <source>
        <dbReference type="ARBA" id="ARBA00022468"/>
    </source>
</evidence>
<feature type="compositionally biased region" description="Acidic residues" evidence="2">
    <location>
        <begin position="344"/>
        <end position="355"/>
    </location>
</feature>
<feature type="region of interest" description="Disordered" evidence="2">
    <location>
        <begin position="284"/>
        <end position="330"/>
    </location>
</feature>
<feature type="domain" description="Rho-GAP" evidence="3">
    <location>
        <begin position="74"/>
        <end position="319"/>
    </location>
</feature>
<dbReference type="InterPro" id="IPR051025">
    <property type="entry name" value="RhoGAP"/>
</dbReference>
<keyword evidence="1" id="KW-0343">GTPase activation</keyword>
<name>A0ABV0RCM5_9TELE</name>
<dbReference type="InterPro" id="IPR008936">
    <property type="entry name" value="Rho_GTPase_activation_prot"/>
</dbReference>
<dbReference type="PANTHER" id="PTHR15228">
    <property type="entry name" value="SPERMATHECAL PHYSIOLOGY VARIANT"/>
    <property type="match status" value="1"/>
</dbReference>
<feature type="region of interest" description="Disordered" evidence="2">
    <location>
        <begin position="342"/>
        <end position="398"/>
    </location>
</feature>
<comment type="caution">
    <text evidence="4">The sequence shown here is derived from an EMBL/GenBank/DDBJ whole genome shotgun (WGS) entry which is preliminary data.</text>
</comment>
<evidence type="ECO:0000259" key="3">
    <source>
        <dbReference type="PROSITE" id="PS50238"/>
    </source>
</evidence>
<accession>A0ABV0RCM5</accession>
<reference evidence="4 5" key="1">
    <citation type="submission" date="2021-06" db="EMBL/GenBank/DDBJ databases">
        <authorList>
            <person name="Palmer J.M."/>
        </authorList>
    </citation>
    <scope>NUCLEOTIDE SEQUENCE [LARGE SCALE GENOMIC DNA]</scope>
    <source>
        <strain evidence="4 5">XC_2019</strain>
        <tissue evidence="4">Muscle</tissue>
    </source>
</reference>
<feature type="compositionally biased region" description="Polar residues" evidence="2">
    <location>
        <begin position="377"/>
        <end position="396"/>
    </location>
</feature>
<dbReference type="PROSITE" id="PS50238">
    <property type="entry name" value="RHOGAP"/>
    <property type="match status" value="1"/>
</dbReference>
<protein>
    <recommendedName>
        <fullName evidence="3">Rho-GAP domain-containing protein</fullName>
    </recommendedName>
</protein>
<dbReference type="InterPro" id="IPR000198">
    <property type="entry name" value="RhoGAP_dom"/>
</dbReference>
<keyword evidence="5" id="KW-1185">Reference proteome</keyword>
<proteinExistence type="predicted"/>
<dbReference type="Gene3D" id="1.10.555.10">
    <property type="entry name" value="Rho GTPase activation protein"/>
    <property type="match status" value="1"/>
</dbReference>